<dbReference type="AlphaFoldDB" id="A0A557ZTF1"/>
<evidence type="ECO:0000313" key="3">
    <source>
        <dbReference type="EMBL" id="TVT15285.1"/>
    </source>
</evidence>
<organism evidence="3 4">
    <name type="scientific">Amycolatopsis acidiphila</name>
    <dbReference type="NCBI Taxonomy" id="715473"/>
    <lineage>
        <taxon>Bacteria</taxon>
        <taxon>Bacillati</taxon>
        <taxon>Actinomycetota</taxon>
        <taxon>Actinomycetes</taxon>
        <taxon>Pseudonocardiales</taxon>
        <taxon>Pseudonocardiaceae</taxon>
        <taxon>Amycolatopsis</taxon>
    </lineage>
</organism>
<dbReference type="Proteomes" id="UP000318578">
    <property type="component" value="Unassembled WGS sequence"/>
</dbReference>
<reference evidence="3 4" key="1">
    <citation type="submission" date="2019-07" db="EMBL/GenBank/DDBJ databases">
        <title>New species of Amycolatopsis and Streptomyces.</title>
        <authorList>
            <person name="Duangmal K."/>
            <person name="Teo W.F.A."/>
            <person name="Lipun K."/>
        </authorList>
    </citation>
    <scope>NUCLEOTIDE SEQUENCE [LARGE SCALE GENOMIC DNA]</scope>
    <source>
        <strain evidence="3 4">JCM 30562</strain>
    </source>
</reference>
<accession>A0A557ZTF1</accession>
<sequence length="209" mass="22589">MALRADVPVTIDRDAAQRAAEAELSKPEYHAADPGLFDRVLMWLGQRLSELFDAASNAVPGGVLGLLVLLAVLVLVAVVVRLRVGKLARNVRAPGLVFEDRTRTAQDHRQAAEQAFAAGDFAAAARERFRAIVRGLEERGVLDALSGRTADEAARDAGARLPGSRAELAVAARLFDDVHYGDRPATAEDYRRLATLDEQVSRERPGVLT</sequence>
<feature type="domain" description="Protein-glutamine gamma-glutamyltransferase-like C-terminal" evidence="2">
    <location>
        <begin position="128"/>
        <end position="197"/>
    </location>
</feature>
<keyword evidence="1" id="KW-0812">Transmembrane</keyword>
<evidence type="ECO:0000259" key="2">
    <source>
        <dbReference type="Pfam" id="PF13559"/>
    </source>
</evidence>
<gene>
    <name evidence="3" type="ORF">FNH06_36425</name>
</gene>
<name>A0A557ZTF1_9PSEU</name>
<evidence type="ECO:0000313" key="4">
    <source>
        <dbReference type="Proteomes" id="UP000318578"/>
    </source>
</evidence>
<keyword evidence="1" id="KW-0472">Membrane</keyword>
<dbReference type="InterPro" id="IPR025403">
    <property type="entry name" value="TgpA-like_C"/>
</dbReference>
<keyword evidence="4" id="KW-1185">Reference proteome</keyword>
<feature type="transmembrane region" description="Helical" evidence="1">
    <location>
        <begin position="58"/>
        <end position="80"/>
    </location>
</feature>
<keyword evidence="1" id="KW-1133">Transmembrane helix</keyword>
<evidence type="ECO:0000256" key="1">
    <source>
        <dbReference type="SAM" id="Phobius"/>
    </source>
</evidence>
<dbReference type="EMBL" id="VJZA01000119">
    <property type="protein sequence ID" value="TVT15285.1"/>
    <property type="molecule type" value="Genomic_DNA"/>
</dbReference>
<protein>
    <submittedName>
        <fullName evidence="3">DUF4129 domain-containing protein</fullName>
    </submittedName>
</protein>
<proteinExistence type="predicted"/>
<dbReference type="Pfam" id="PF13559">
    <property type="entry name" value="DUF4129"/>
    <property type="match status" value="1"/>
</dbReference>
<comment type="caution">
    <text evidence="3">The sequence shown here is derived from an EMBL/GenBank/DDBJ whole genome shotgun (WGS) entry which is preliminary data.</text>
</comment>
<dbReference type="OrthoDB" id="3389322at2"/>